<dbReference type="SUPFAM" id="SSF51161">
    <property type="entry name" value="Trimeric LpxA-like enzymes"/>
    <property type="match status" value="1"/>
</dbReference>
<dbReference type="GeneID" id="82156708"/>
<accession>A0ABX2ARV7</accession>
<evidence type="ECO:0000313" key="1">
    <source>
        <dbReference type="EMBL" id="NPE13286.1"/>
    </source>
</evidence>
<keyword evidence="2" id="KW-1185">Reference proteome</keyword>
<dbReference type="EMBL" id="JABKKE010000003">
    <property type="protein sequence ID" value="NPE13286.1"/>
    <property type="molecule type" value="Genomic_DNA"/>
</dbReference>
<dbReference type="Proteomes" id="UP001193734">
    <property type="component" value="Unassembled WGS sequence"/>
</dbReference>
<sequence length="97" mass="10691">MGDDVLIGWNVSFNTTDGHHLMENGGEHVNHGPIKIGNHVWIASDSKFQKNSEIANSSVVAQSSLVTKKFKLSNTLIGGDLRRCLEQTFHGNFSLKQ</sequence>
<name>A0ABX2ARV7_9BACT</name>
<dbReference type="RefSeq" id="WP_172175814.1">
    <property type="nucleotide sequence ID" value="NZ_CASGKG010000019.1"/>
</dbReference>
<dbReference type="InterPro" id="IPR011004">
    <property type="entry name" value="Trimer_LpxA-like_sf"/>
</dbReference>
<reference evidence="1 2" key="1">
    <citation type="submission" date="2020-05" db="EMBL/GenBank/DDBJ databases">
        <title>Distinct polysaccharide utilization as determinants for interspecies competition between intestinal Prevotella spp.</title>
        <authorList>
            <person name="Galvez E.J.C."/>
            <person name="Iljazovic A."/>
            <person name="Strowig T."/>
        </authorList>
    </citation>
    <scope>NUCLEOTIDE SEQUENCE [LARGE SCALE GENOMIC DNA]</scope>
    <source>
        <strain evidence="1 2">PROD</strain>
    </source>
</reference>
<organism evidence="1 2">
    <name type="scientific">Xylanibacter rodentium</name>
    <dbReference type="NCBI Taxonomy" id="2736289"/>
    <lineage>
        <taxon>Bacteria</taxon>
        <taxon>Pseudomonadati</taxon>
        <taxon>Bacteroidota</taxon>
        <taxon>Bacteroidia</taxon>
        <taxon>Bacteroidales</taxon>
        <taxon>Prevotellaceae</taxon>
        <taxon>Xylanibacter</taxon>
    </lineage>
</organism>
<gene>
    <name evidence="1" type="ORF">HPS55_02910</name>
</gene>
<evidence type="ECO:0000313" key="2">
    <source>
        <dbReference type="Proteomes" id="UP001193734"/>
    </source>
</evidence>
<comment type="caution">
    <text evidence="1">The sequence shown here is derived from an EMBL/GenBank/DDBJ whole genome shotgun (WGS) entry which is preliminary data.</text>
</comment>
<protein>
    <recommendedName>
        <fullName evidence="3">Acyltransferase</fullName>
    </recommendedName>
</protein>
<evidence type="ECO:0008006" key="3">
    <source>
        <dbReference type="Google" id="ProtNLM"/>
    </source>
</evidence>
<proteinExistence type="predicted"/>
<dbReference type="Gene3D" id="2.160.10.10">
    <property type="entry name" value="Hexapeptide repeat proteins"/>
    <property type="match status" value="1"/>
</dbReference>